<dbReference type="AlphaFoldDB" id="A0A6L9SAW2"/>
<keyword evidence="3" id="KW-1185">Reference proteome</keyword>
<name>A0A6L9SAW2_9ACTN</name>
<protein>
    <submittedName>
        <fullName evidence="2">Uncharacterized protein</fullName>
    </submittedName>
</protein>
<gene>
    <name evidence="2" type="ORF">G1H10_19115</name>
</gene>
<evidence type="ECO:0000313" key="3">
    <source>
        <dbReference type="Proteomes" id="UP000475214"/>
    </source>
</evidence>
<feature type="region of interest" description="Disordered" evidence="1">
    <location>
        <begin position="110"/>
        <end position="130"/>
    </location>
</feature>
<dbReference type="RefSeq" id="WP_163740719.1">
    <property type="nucleotide sequence ID" value="NZ_JAAGOA010000014.1"/>
</dbReference>
<feature type="compositionally biased region" description="Basic and acidic residues" evidence="1">
    <location>
        <begin position="110"/>
        <end position="124"/>
    </location>
</feature>
<dbReference type="EMBL" id="JAAGOA010000014">
    <property type="protein sequence ID" value="NEE02287.1"/>
    <property type="molecule type" value="Genomic_DNA"/>
</dbReference>
<sequence length="190" mass="21044">MCRIDAERVGQLLGPLSVLSQAFGTVVLADVVDPVAQLGLVECTPNLTAARARRYTILSQATWPACQMQTAGERYVIRLRTGAASRSHSKPREIKGSRTTWVRDIEHTVDRETRPSRTVGDDSTRNQPSNDLEEVLSHDVGRFAFNSRCIYATSQPDEFAPADTLADGRGRMVRAEDDRVDAIHENLPKP</sequence>
<comment type="caution">
    <text evidence="2">The sequence shown here is derived from an EMBL/GenBank/DDBJ whole genome shotgun (WGS) entry which is preliminary data.</text>
</comment>
<reference evidence="2 3" key="1">
    <citation type="submission" date="2020-02" db="EMBL/GenBank/DDBJ databases">
        <authorList>
            <person name="Li X.-J."/>
            <person name="Han X.-M."/>
        </authorList>
    </citation>
    <scope>NUCLEOTIDE SEQUENCE [LARGE SCALE GENOMIC DNA]</scope>
    <source>
        <strain evidence="2 3">CCTCC AB 2017055</strain>
    </source>
</reference>
<dbReference type="Proteomes" id="UP000475214">
    <property type="component" value="Unassembled WGS sequence"/>
</dbReference>
<accession>A0A6L9SAW2</accession>
<evidence type="ECO:0000256" key="1">
    <source>
        <dbReference type="SAM" id="MobiDB-lite"/>
    </source>
</evidence>
<proteinExistence type="predicted"/>
<organism evidence="2 3">
    <name type="scientific">Phytoactinopolyspora halotolerans</name>
    <dbReference type="NCBI Taxonomy" id="1981512"/>
    <lineage>
        <taxon>Bacteria</taxon>
        <taxon>Bacillati</taxon>
        <taxon>Actinomycetota</taxon>
        <taxon>Actinomycetes</taxon>
        <taxon>Jiangellales</taxon>
        <taxon>Jiangellaceae</taxon>
        <taxon>Phytoactinopolyspora</taxon>
    </lineage>
</organism>
<evidence type="ECO:0000313" key="2">
    <source>
        <dbReference type="EMBL" id="NEE02287.1"/>
    </source>
</evidence>